<name>A0AAV4P644_9ARAC</name>
<proteinExistence type="predicted"/>
<sequence>MNKPHGINTSSVLNCPADSNVLKIPNTPIFAQHYTERSLSGMLNNSHANLRVRAQTVHSVDWKIIQQTQQPKTDPTAYYSSRTGLYKSETPNFCMSTVR</sequence>
<dbReference type="AlphaFoldDB" id="A0AAV4P644"/>
<accession>A0AAV4P644</accession>
<dbReference type="EMBL" id="BPLQ01002417">
    <property type="protein sequence ID" value="GIX92707.1"/>
    <property type="molecule type" value="Genomic_DNA"/>
</dbReference>
<dbReference type="Proteomes" id="UP001054837">
    <property type="component" value="Unassembled WGS sequence"/>
</dbReference>
<keyword evidence="2" id="KW-1185">Reference proteome</keyword>
<comment type="caution">
    <text evidence="1">The sequence shown here is derived from an EMBL/GenBank/DDBJ whole genome shotgun (WGS) entry which is preliminary data.</text>
</comment>
<evidence type="ECO:0000313" key="2">
    <source>
        <dbReference type="Proteomes" id="UP001054837"/>
    </source>
</evidence>
<protein>
    <submittedName>
        <fullName evidence="1">Uncharacterized protein</fullName>
    </submittedName>
</protein>
<organism evidence="1 2">
    <name type="scientific">Caerostris darwini</name>
    <dbReference type="NCBI Taxonomy" id="1538125"/>
    <lineage>
        <taxon>Eukaryota</taxon>
        <taxon>Metazoa</taxon>
        <taxon>Ecdysozoa</taxon>
        <taxon>Arthropoda</taxon>
        <taxon>Chelicerata</taxon>
        <taxon>Arachnida</taxon>
        <taxon>Araneae</taxon>
        <taxon>Araneomorphae</taxon>
        <taxon>Entelegynae</taxon>
        <taxon>Araneoidea</taxon>
        <taxon>Araneidae</taxon>
        <taxon>Caerostris</taxon>
    </lineage>
</organism>
<evidence type="ECO:0000313" key="1">
    <source>
        <dbReference type="EMBL" id="GIX92707.1"/>
    </source>
</evidence>
<gene>
    <name evidence="1" type="ORF">CDAR_102831</name>
</gene>
<reference evidence="1 2" key="1">
    <citation type="submission" date="2021-06" db="EMBL/GenBank/DDBJ databases">
        <title>Caerostris darwini draft genome.</title>
        <authorList>
            <person name="Kono N."/>
            <person name="Arakawa K."/>
        </authorList>
    </citation>
    <scope>NUCLEOTIDE SEQUENCE [LARGE SCALE GENOMIC DNA]</scope>
</reference>